<protein>
    <submittedName>
        <fullName evidence="1">Uncharacterized protein</fullName>
    </submittedName>
</protein>
<gene>
    <name evidence="1" type="ORF">MNBD_GAMMA01-779</name>
</gene>
<dbReference type="AlphaFoldDB" id="A0A3B0V3Y5"/>
<dbReference type="EMBL" id="UOEW01000199">
    <property type="protein sequence ID" value="VAW38255.1"/>
    <property type="molecule type" value="Genomic_DNA"/>
</dbReference>
<organism evidence="1">
    <name type="scientific">hydrothermal vent metagenome</name>
    <dbReference type="NCBI Taxonomy" id="652676"/>
    <lineage>
        <taxon>unclassified sequences</taxon>
        <taxon>metagenomes</taxon>
        <taxon>ecological metagenomes</taxon>
    </lineage>
</organism>
<accession>A0A3B0V3Y5</accession>
<proteinExistence type="predicted"/>
<sequence>MLFNNTNNLIYFDLDKQKLRLIQTTPIFENTSVSLVTLDLVKVAIQNNQTSIDYNIFLWDTAILASKGRIPKGTDLHSNVQMQFWPNFPKLKIFRHAIQIAALWSVKPESLLNTSRQLKIPQRYVFTLYCAMNAIGCAKVRTKTISVDEFKDIENGSLFSRIFSRFFKK</sequence>
<evidence type="ECO:0000313" key="1">
    <source>
        <dbReference type="EMBL" id="VAW38255.1"/>
    </source>
</evidence>
<name>A0A3B0V3Y5_9ZZZZ</name>
<reference evidence="1" key="1">
    <citation type="submission" date="2018-06" db="EMBL/GenBank/DDBJ databases">
        <authorList>
            <person name="Zhirakovskaya E."/>
        </authorList>
    </citation>
    <scope>NUCLEOTIDE SEQUENCE</scope>
</reference>